<dbReference type="Gene3D" id="6.10.250.1300">
    <property type="match status" value="1"/>
</dbReference>
<accession>A0A1X2EE88</accession>
<dbReference type="InterPro" id="IPR031928">
    <property type="entry name" value="RsdA_SigD-bd"/>
</dbReference>
<reference evidence="4 5" key="1">
    <citation type="submission" date="2016-01" db="EMBL/GenBank/DDBJ databases">
        <title>The new phylogeny of the genus Mycobacterium.</title>
        <authorList>
            <person name="Tarcisio F."/>
            <person name="Conor M."/>
            <person name="Antonella G."/>
            <person name="Elisabetta G."/>
            <person name="Giulia F.S."/>
            <person name="Sara T."/>
            <person name="Anna F."/>
            <person name="Clotilde B."/>
            <person name="Roberto B."/>
            <person name="Veronica D.S."/>
            <person name="Fabio R."/>
            <person name="Monica P."/>
            <person name="Olivier J."/>
            <person name="Enrico T."/>
            <person name="Nicola S."/>
        </authorList>
    </citation>
    <scope>NUCLEOTIDE SEQUENCE [LARGE SCALE GENOMIC DNA]</scope>
    <source>
        <strain evidence="4 5">DSM 44153</strain>
    </source>
</reference>
<feature type="transmembrane region" description="Helical" evidence="2">
    <location>
        <begin position="84"/>
        <end position="108"/>
    </location>
</feature>
<gene>
    <name evidence="4" type="ORF">AWC30_16800</name>
</gene>
<feature type="compositionally biased region" description="Basic and acidic residues" evidence="1">
    <location>
        <begin position="332"/>
        <end position="343"/>
    </location>
</feature>
<dbReference type="Pfam" id="PF16751">
    <property type="entry name" value="RsdA_SigD_bd"/>
    <property type="match status" value="1"/>
</dbReference>
<dbReference type="RefSeq" id="WP_085111372.1">
    <property type="nucleotide sequence ID" value="NZ_JACKSN010000102.1"/>
</dbReference>
<keyword evidence="2" id="KW-0472">Membrane</keyword>
<evidence type="ECO:0000256" key="1">
    <source>
        <dbReference type="SAM" id="MobiDB-lite"/>
    </source>
</evidence>
<keyword evidence="2" id="KW-1133">Transmembrane helix</keyword>
<feature type="compositionally biased region" description="Pro residues" evidence="1">
    <location>
        <begin position="198"/>
        <end position="210"/>
    </location>
</feature>
<feature type="compositionally biased region" description="Polar residues" evidence="1">
    <location>
        <begin position="214"/>
        <end position="246"/>
    </location>
</feature>
<sequence length="365" mass="38031">MADNGRTPDLDAVARSDRLLDALAAGQPPPPGDPADRALVDLLAGWRDETRWPPATGLVAENQAVAALERGRRRTPHVPHSRRGLALVGTVAATVLGLGGFGAVLATAQPGDALYGLRSTLFGEPPEVRDDRVALVAQTEFAKVQQMIHDGQWDQAKDKLAEVSDTVQNVNNADRKQELLEQWNELNVKVEHRDPEATVPPAPESDPAVPPVEGSTSVTLSTDPDAESTSPAETTGPSDTSATSEPSEPGKTSEGAAPSETEQSTDEETETETTTAPPEPGKTTAPTETGKTTAPPATTTPAQPPAKHTGETTPAEAPRAESPATTVPAAENEERKAPAEPGEHATNPAEHAPNPAEPADSGAEN</sequence>
<feature type="region of interest" description="Disordered" evidence="1">
    <location>
        <begin position="193"/>
        <end position="365"/>
    </location>
</feature>
<name>A0A1X2EE88_9MYCO</name>
<keyword evidence="5" id="KW-1185">Reference proteome</keyword>
<comment type="caution">
    <text evidence="4">The sequence shown here is derived from an EMBL/GenBank/DDBJ whole genome shotgun (WGS) entry which is preliminary data.</text>
</comment>
<proteinExistence type="predicted"/>
<dbReference type="Proteomes" id="UP000193090">
    <property type="component" value="Unassembled WGS sequence"/>
</dbReference>
<feature type="compositionally biased region" description="Low complexity" evidence="1">
    <location>
        <begin position="272"/>
        <end position="301"/>
    </location>
</feature>
<dbReference type="AlphaFoldDB" id="A0A1X2EE88"/>
<protein>
    <recommendedName>
        <fullName evidence="3">Anti-sigma-D factor RsdA sigma factor binding region domain-containing protein</fullName>
    </recommendedName>
</protein>
<evidence type="ECO:0000259" key="3">
    <source>
        <dbReference type="Pfam" id="PF16751"/>
    </source>
</evidence>
<feature type="domain" description="Anti-sigma-D factor RsdA sigma factor binding region" evidence="3">
    <location>
        <begin position="9"/>
        <end position="54"/>
    </location>
</feature>
<dbReference type="STRING" id="1798.AWC30_16800"/>
<organism evidence="4 5">
    <name type="scientific">Mycolicibacillus trivialis</name>
    <dbReference type="NCBI Taxonomy" id="1798"/>
    <lineage>
        <taxon>Bacteria</taxon>
        <taxon>Bacillati</taxon>
        <taxon>Actinomycetota</taxon>
        <taxon>Actinomycetes</taxon>
        <taxon>Mycobacteriales</taxon>
        <taxon>Mycobacteriaceae</taxon>
        <taxon>Mycolicibacillus</taxon>
    </lineage>
</organism>
<keyword evidence="2" id="KW-0812">Transmembrane</keyword>
<dbReference type="OrthoDB" id="4762520at2"/>
<evidence type="ECO:0000313" key="4">
    <source>
        <dbReference type="EMBL" id="ORW99182.1"/>
    </source>
</evidence>
<evidence type="ECO:0000256" key="2">
    <source>
        <dbReference type="SAM" id="Phobius"/>
    </source>
</evidence>
<feature type="compositionally biased region" description="Low complexity" evidence="1">
    <location>
        <begin position="344"/>
        <end position="359"/>
    </location>
</feature>
<dbReference type="EMBL" id="LQPZ01000050">
    <property type="protein sequence ID" value="ORW99182.1"/>
    <property type="molecule type" value="Genomic_DNA"/>
</dbReference>
<evidence type="ECO:0000313" key="5">
    <source>
        <dbReference type="Proteomes" id="UP000193090"/>
    </source>
</evidence>